<name>A0A0L0CPP1_LUCCU</name>
<protein>
    <recommendedName>
        <fullName evidence="7">THAP-type domain-containing protein</fullName>
    </recommendedName>
</protein>
<feature type="coiled-coil region" evidence="6">
    <location>
        <begin position="328"/>
        <end position="680"/>
    </location>
</feature>
<evidence type="ECO:0000256" key="4">
    <source>
        <dbReference type="ARBA" id="ARBA00023125"/>
    </source>
</evidence>
<dbReference type="AlphaFoldDB" id="A0A0L0CPP1"/>
<evidence type="ECO:0000256" key="5">
    <source>
        <dbReference type="PROSITE-ProRule" id="PRU00309"/>
    </source>
</evidence>
<reference evidence="8 9" key="1">
    <citation type="journal article" date="2015" name="Nat. Commun.">
        <title>Lucilia cuprina genome unlocks parasitic fly biology to underpin future interventions.</title>
        <authorList>
            <person name="Anstead C.A."/>
            <person name="Korhonen P.K."/>
            <person name="Young N.D."/>
            <person name="Hall R.S."/>
            <person name="Jex A.R."/>
            <person name="Murali S.C."/>
            <person name="Hughes D.S."/>
            <person name="Lee S.F."/>
            <person name="Perry T."/>
            <person name="Stroehlein A.J."/>
            <person name="Ansell B.R."/>
            <person name="Breugelmans B."/>
            <person name="Hofmann A."/>
            <person name="Qu J."/>
            <person name="Dugan S."/>
            <person name="Lee S.L."/>
            <person name="Chao H."/>
            <person name="Dinh H."/>
            <person name="Han Y."/>
            <person name="Doddapaneni H.V."/>
            <person name="Worley K.C."/>
            <person name="Muzny D.M."/>
            <person name="Ioannidis P."/>
            <person name="Waterhouse R.M."/>
            <person name="Zdobnov E.M."/>
            <person name="James P.J."/>
            <person name="Bagnall N.H."/>
            <person name="Kotze A.C."/>
            <person name="Gibbs R.A."/>
            <person name="Richards S."/>
            <person name="Batterham P."/>
            <person name="Gasser R.B."/>
        </authorList>
    </citation>
    <scope>NUCLEOTIDE SEQUENCE [LARGE SCALE GENOMIC DNA]</scope>
    <source>
        <strain evidence="8 9">LS</strain>
        <tissue evidence="8">Full body</tissue>
    </source>
</reference>
<keyword evidence="4 5" id="KW-0238">DNA-binding</keyword>
<accession>A0A0L0CPP1</accession>
<dbReference type="PROSITE" id="PS50950">
    <property type="entry name" value="ZF_THAP"/>
    <property type="match status" value="1"/>
</dbReference>
<dbReference type="Proteomes" id="UP000037069">
    <property type="component" value="Unassembled WGS sequence"/>
</dbReference>
<keyword evidence="1" id="KW-0479">Metal-binding</keyword>
<dbReference type="SMART" id="SM00692">
    <property type="entry name" value="DM3"/>
    <property type="match status" value="1"/>
</dbReference>
<dbReference type="GO" id="GO:0008270">
    <property type="term" value="F:zinc ion binding"/>
    <property type="evidence" value="ECO:0007669"/>
    <property type="project" value="UniProtKB-KW"/>
</dbReference>
<evidence type="ECO:0000313" key="8">
    <source>
        <dbReference type="EMBL" id="KNC34343.1"/>
    </source>
</evidence>
<keyword evidence="6" id="KW-0175">Coiled coil</keyword>
<keyword evidence="9" id="KW-1185">Reference proteome</keyword>
<organism evidence="8 9">
    <name type="scientific">Lucilia cuprina</name>
    <name type="common">Green bottle fly</name>
    <name type="synonym">Australian sheep blowfly</name>
    <dbReference type="NCBI Taxonomy" id="7375"/>
    <lineage>
        <taxon>Eukaryota</taxon>
        <taxon>Metazoa</taxon>
        <taxon>Ecdysozoa</taxon>
        <taxon>Arthropoda</taxon>
        <taxon>Hexapoda</taxon>
        <taxon>Insecta</taxon>
        <taxon>Pterygota</taxon>
        <taxon>Neoptera</taxon>
        <taxon>Endopterygota</taxon>
        <taxon>Diptera</taxon>
        <taxon>Brachycera</taxon>
        <taxon>Muscomorpha</taxon>
        <taxon>Oestroidea</taxon>
        <taxon>Calliphoridae</taxon>
        <taxon>Luciliinae</taxon>
        <taxon>Lucilia</taxon>
    </lineage>
</organism>
<evidence type="ECO:0000256" key="1">
    <source>
        <dbReference type="ARBA" id="ARBA00022723"/>
    </source>
</evidence>
<comment type="caution">
    <text evidence="8">The sequence shown here is derived from an EMBL/GenBank/DDBJ whole genome shotgun (WGS) entry which is preliminary data.</text>
</comment>
<evidence type="ECO:0000259" key="7">
    <source>
        <dbReference type="PROSITE" id="PS50950"/>
    </source>
</evidence>
<dbReference type="OMA" id="MNERICL"/>
<keyword evidence="2 5" id="KW-0863">Zinc-finger</keyword>
<dbReference type="EMBL" id="JRES01000080">
    <property type="protein sequence ID" value="KNC34343.1"/>
    <property type="molecule type" value="Genomic_DNA"/>
</dbReference>
<evidence type="ECO:0000256" key="3">
    <source>
        <dbReference type="ARBA" id="ARBA00022833"/>
    </source>
</evidence>
<dbReference type="SUPFAM" id="SSF57716">
    <property type="entry name" value="Glucocorticoid receptor-like (DNA-binding domain)"/>
    <property type="match status" value="1"/>
</dbReference>
<sequence length="813" mass="95124">MGGCRCYFRDCHTNNPKYSRLHFFRFPIKDVERFKKWRQYAKTENMMEFSEMRRKNMNICARHFRAEHFMNYRMDRLTPNAIPTLMRLSKDQALDYELDIENGVLVSLEKPKLKHLIPPDDFVDVLHLEEDNILREKLNELQRQQLPTDDAEYVASGHDIEYEEVLLQKPVKNLVNTVEILETIQVKGPNLKRPRETADVGTLQSTNVSANNSKKCKILNTNKCIDSKTIPNRTTIVLDSCELANSDIIDFVETEEIQNNHELSNDADDEAHFLLTTDDFNLEAENEQEQQLVEIHNTEHHFQYDLTSSEDPDTTVVQLKRNTQNSMSDMLSRELELAQNEISELQIKLQDYNSLQTKISLLETENTKLQDSCQENVQMKNKLLSLQKENNSIKKTVHENKSIKEKLQEYSEENKKLKEECASIDILRAEILSRQQETKELKKLLESLKSSETKYQQLLKEFEMNLETERNNNLSHKMKLEKENSMLTTKLETAQQETAELKKLMETLKSSQSREQELIKEFEGNLAIERTNNLNNKMILQEEILMLKTKLESAQQETKELKNLLETLKSSQTKEQQLIKELESNLANERAKNLSNKFKLTEEISMLKTKVETTQQKLVYTENELEEVKTDLNSKKIDNSRLTQIHEELQQSLNNIQNNFDVKQNDLRTLKSDYDNLQQKYCVLEQKYWKLQALHNQEATVSTSLENTNKQPATVAAPAPAITANSLTKAQLFNGIKRYLSASMVSLLRMEMFGSSDREWKTDERQVAVDILRLGETVYKYFTDEWRFRLPSLRDVRIWLSQSQNMMDDEEDL</sequence>
<gene>
    <name evidence="8" type="ORF">FF38_05971</name>
</gene>
<dbReference type="GO" id="GO:0003677">
    <property type="term" value="F:DNA binding"/>
    <property type="evidence" value="ECO:0007669"/>
    <property type="project" value="UniProtKB-UniRule"/>
</dbReference>
<dbReference type="Pfam" id="PF05485">
    <property type="entry name" value="THAP"/>
    <property type="match status" value="1"/>
</dbReference>
<evidence type="ECO:0000256" key="2">
    <source>
        <dbReference type="ARBA" id="ARBA00022771"/>
    </source>
</evidence>
<dbReference type="SMART" id="SM00980">
    <property type="entry name" value="THAP"/>
    <property type="match status" value="1"/>
</dbReference>
<evidence type="ECO:0000313" key="9">
    <source>
        <dbReference type="Proteomes" id="UP000037069"/>
    </source>
</evidence>
<feature type="domain" description="THAP-type" evidence="7">
    <location>
        <begin position="1"/>
        <end position="86"/>
    </location>
</feature>
<proteinExistence type="predicted"/>
<dbReference type="STRING" id="7375.A0A0L0CPP1"/>
<dbReference type="InterPro" id="IPR006612">
    <property type="entry name" value="THAP_Znf"/>
</dbReference>
<keyword evidence="3" id="KW-0862">Zinc</keyword>
<dbReference type="OrthoDB" id="7683421at2759"/>
<evidence type="ECO:0000256" key="6">
    <source>
        <dbReference type="SAM" id="Coils"/>
    </source>
</evidence>